<dbReference type="InterPro" id="IPR008930">
    <property type="entry name" value="Terpenoid_cyclase/PrenylTrfase"/>
</dbReference>
<dbReference type="SUPFAM" id="SSF48239">
    <property type="entry name" value="Terpenoid cyclases/Protein prenyltransferases"/>
    <property type="match status" value="1"/>
</dbReference>
<dbReference type="GO" id="GO:0016114">
    <property type="term" value="P:terpenoid biosynthetic process"/>
    <property type="evidence" value="ECO:0007669"/>
    <property type="project" value="InterPro"/>
</dbReference>
<feature type="domain" description="Terpene synthase N-terminal" evidence="2">
    <location>
        <begin position="17"/>
        <end position="172"/>
    </location>
</feature>
<keyword evidence="4" id="KW-1185">Reference proteome</keyword>
<sequence length="233" mass="26833">MLISLSRLHTLFFKEIDLLGREIEELKPQVSGMFMSSKGIDSTKKKILFIYLLVSLGLAYHFEDEIEESLKDGFTNMEEMMTGEDDLYTVSVIFWVFRTYGHNISSGDNGEFKECLTGDAKGILSLYEAAHMGTTTDYILDEALSFASSHLESLAANETCKPTLLRRIRNSLDQPQHMNMEIIVAKEYIRFYEQEEYCDKTLLKSAKLNFKFLQLHYLQELKTLSEMVQGSRL</sequence>
<evidence type="ECO:0000259" key="2">
    <source>
        <dbReference type="Pfam" id="PF01397"/>
    </source>
</evidence>
<dbReference type="PANTHER" id="PTHR31225">
    <property type="entry name" value="OS04G0344100 PROTEIN-RELATED"/>
    <property type="match status" value="1"/>
</dbReference>
<dbReference type="AlphaFoldDB" id="A0AAU9R8M7"/>
<keyword evidence="1" id="KW-0456">Lyase</keyword>
<gene>
    <name evidence="3" type="ORF">TAV2_LOCUS561</name>
</gene>
<dbReference type="Gene3D" id="1.50.10.130">
    <property type="entry name" value="Terpene synthase, N-terminal domain"/>
    <property type="match status" value="1"/>
</dbReference>
<reference evidence="3 4" key="1">
    <citation type="submission" date="2022-03" db="EMBL/GenBank/DDBJ databases">
        <authorList>
            <person name="Nunn A."/>
            <person name="Chopra R."/>
            <person name="Nunn A."/>
            <person name="Contreras Garrido A."/>
        </authorList>
    </citation>
    <scope>NUCLEOTIDE SEQUENCE [LARGE SCALE GENOMIC DNA]</scope>
</reference>
<dbReference type="Proteomes" id="UP000836841">
    <property type="component" value="Chromosome 1"/>
</dbReference>
<evidence type="ECO:0000313" key="4">
    <source>
        <dbReference type="Proteomes" id="UP000836841"/>
    </source>
</evidence>
<dbReference type="EMBL" id="OU466857">
    <property type="protein sequence ID" value="CAH2036179.1"/>
    <property type="molecule type" value="Genomic_DNA"/>
</dbReference>
<dbReference type="GO" id="GO:0010333">
    <property type="term" value="F:terpene synthase activity"/>
    <property type="evidence" value="ECO:0007669"/>
    <property type="project" value="InterPro"/>
</dbReference>
<dbReference type="Pfam" id="PF01397">
    <property type="entry name" value="Terpene_synth"/>
    <property type="match status" value="1"/>
</dbReference>
<protein>
    <recommendedName>
        <fullName evidence="2">Terpene synthase N-terminal domain-containing protein</fullName>
    </recommendedName>
</protein>
<dbReference type="InterPro" id="IPR050148">
    <property type="entry name" value="Terpene_synthase-like"/>
</dbReference>
<organism evidence="3 4">
    <name type="scientific">Thlaspi arvense</name>
    <name type="common">Field penny-cress</name>
    <dbReference type="NCBI Taxonomy" id="13288"/>
    <lineage>
        <taxon>Eukaryota</taxon>
        <taxon>Viridiplantae</taxon>
        <taxon>Streptophyta</taxon>
        <taxon>Embryophyta</taxon>
        <taxon>Tracheophyta</taxon>
        <taxon>Spermatophyta</taxon>
        <taxon>Magnoliopsida</taxon>
        <taxon>eudicotyledons</taxon>
        <taxon>Gunneridae</taxon>
        <taxon>Pentapetalae</taxon>
        <taxon>rosids</taxon>
        <taxon>malvids</taxon>
        <taxon>Brassicales</taxon>
        <taxon>Brassicaceae</taxon>
        <taxon>Thlaspideae</taxon>
        <taxon>Thlaspi</taxon>
    </lineage>
</organism>
<proteinExistence type="predicted"/>
<evidence type="ECO:0000313" key="3">
    <source>
        <dbReference type="EMBL" id="CAH2036179.1"/>
    </source>
</evidence>
<name>A0AAU9R8M7_THLAR</name>
<dbReference type="InterPro" id="IPR036965">
    <property type="entry name" value="Terpene_synth_N_sf"/>
</dbReference>
<accession>A0AAU9R8M7</accession>
<dbReference type="PANTHER" id="PTHR31225:SF242">
    <property type="entry name" value="TERPENOID SYNTHASE 9"/>
    <property type="match status" value="1"/>
</dbReference>
<evidence type="ECO:0000256" key="1">
    <source>
        <dbReference type="ARBA" id="ARBA00023239"/>
    </source>
</evidence>
<dbReference type="InterPro" id="IPR001906">
    <property type="entry name" value="Terpene_synth_N"/>
</dbReference>